<dbReference type="AlphaFoldDB" id="A0AAU7G7I3"/>
<accession>A0AAU7G7I3</accession>
<dbReference type="InterPro" id="IPR029068">
    <property type="entry name" value="Glyas_Bleomycin-R_OHBP_Dase"/>
</dbReference>
<dbReference type="InterPro" id="IPR037523">
    <property type="entry name" value="VOC_core"/>
</dbReference>
<dbReference type="PROSITE" id="PS51819">
    <property type="entry name" value="VOC"/>
    <property type="match status" value="1"/>
</dbReference>
<dbReference type="Gene3D" id="3.10.180.10">
    <property type="entry name" value="2,3-Dihydroxybiphenyl 1,2-Dioxygenase, domain 1"/>
    <property type="match status" value="1"/>
</dbReference>
<feature type="domain" description="VOC" evidence="1">
    <location>
        <begin position="5"/>
        <end position="124"/>
    </location>
</feature>
<protein>
    <submittedName>
        <fullName evidence="2">VOC family protein</fullName>
    </submittedName>
</protein>
<reference evidence="2" key="1">
    <citation type="submission" date="2024-05" db="EMBL/GenBank/DDBJ databases">
        <title>The Natural Products Discovery Center: Release of the First 8490 Sequenced Strains for Exploring Actinobacteria Biosynthetic Diversity.</title>
        <authorList>
            <person name="Kalkreuter E."/>
            <person name="Kautsar S.A."/>
            <person name="Yang D."/>
            <person name="Bader C.D."/>
            <person name="Teijaro C.N."/>
            <person name="Fluegel L."/>
            <person name="Davis C.M."/>
            <person name="Simpson J.R."/>
            <person name="Lauterbach L."/>
            <person name="Steele A.D."/>
            <person name="Gui C."/>
            <person name="Meng S."/>
            <person name="Li G."/>
            <person name="Viehrig K."/>
            <person name="Ye F."/>
            <person name="Su P."/>
            <person name="Kiefer A.F."/>
            <person name="Nichols A."/>
            <person name="Cepeda A.J."/>
            <person name="Yan W."/>
            <person name="Fan B."/>
            <person name="Jiang Y."/>
            <person name="Adhikari A."/>
            <person name="Zheng C.-J."/>
            <person name="Schuster L."/>
            <person name="Cowan T.M."/>
            <person name="Smanski M.J."/>
            <person name="Chevrette M.G."/>
            <person name="de Carvalho L.P.S."/>
            <person name="Shen B."/>
        </authorList>
    </citation>
    <scope>NUCLEOTIDE SEQUENCE</scope>
    <source>
        <strain evidence="2">NPDC080035</strain>
    </source>
</reference>
<evidence type="ECO:0000259" key="1">
    <source>
        <dbReference type="PROSITE" id="PS51819"/>
    </source>
</evidence>
<dbReference type="InterPro" id="IPR004360">
    <property type="entry name" value="Glyas_Fos-R_dOase_dom"/>
</dbReference>
<dbReference type="CDD" id="cd06587">
    <property type="entry name" value="VOC"/>
    <property type="match status" value="1"/>
</dbReference>
<dbReference type="EMBL" id="CP157390">
    <property type="protein sequence ID" value="XBM46916.1"/>
    <property type="molecule type" value="Genomic_DNA"/>
</dbReference>
<dbReference type="Pfam" id="PF00903">
    <property type="entry name" value="Glyoxalase"/>
    <property type="match status" value="1"/>
</dbReference>
<gene>
    <name evidence="2" type="ORF">AAME72_12575</name>
</gene>
<organism evidence="2">
    <name type="scientific">Leifsonia sp. NPDC080035</name>
    <dbReference type="NCBI Taxonomy" id="3143936"/>
    <lineage>
        <taxon>Bacteria</taxon>
        <taxon>Bacillati</taxon>
        <taxon>Actinomycetota</taxon>
        <taxon>Actinomycetes</taxon>
        <taxon>Micrococcales</taxon>
        <taxon>Microbacteriaceae</taxon>
        <taxon>Leifsonia</taxon>
    </lineage>
</organism>
<name>A0AAU7G7I3_9MICO</name>
<dbReference type="RefSeq" id="WP_348786894.1">
    <property type="nucleotide sequence ID" value="NZ_CP157390.1"/>
</dbReference>
<evidence type="ECO:0000313" key="2">
    <source>
        <dbReference type="EMBL" id="XBM46916.1"/>
    </source>
</evidence>
<dbReference type="SUPFAM" id="SSF54593">
    <property type="entry name" value="Glyoxalase/Bleomycin resistance protein/Dihydroxybiphenyl dioxygenase"/>
    <property type="match status" value="1"/>
</dbReference>
<proteinExistence type="predicted"/>
<sequence length="125" mass="13875">MLESCVTYSVLPASDLARATAWYRDKLELEPETTSEQGVRYRTGSESKIYVYETANAGTAQNTAMCWLVDDIEAAMEHLRGRGVVFADYDFPGLKTENGIATDSEGRSAWFQDSEGNYLCLTQPA</sequence>